<keyword evidence="1" id="KW-0285">Flavoprotein</keyword>
<dbReference type="PANTHER" id="PTHR42659:SF2">
    <property type="entry name" value="XANTHINE DEHYDROGENASE SUBUNIT C-RELATED"/>
    <property type="match status" value="1"/>
</dbReference>
<gene>
    <name evidence="5" type="ORF">I8J30_11510</name>
</gene>
<sequence>MSITGNESFHPAPSVWHPLDAAEAWRLKQSFGDEAAFIAGGTWLSVQWENGAAKPRHLIDLSSIPGMKGISVSSKEMKIGALSTLTTLRRDPFLGEHYKGVVDAVTTIAAPSIRNAATIGGNIACKTGDILPALIVSDAELLWQDGRGAQREPLVQWLESGIDSATPQGRILTQVKLQLPDANPLMRRLEVYQKIGRREAFTPSVVTVAYSIAMDRGSGAIGRIRMAVGGGQMIPHRLYGAEKLLLNSIMSAELMEKLYEQVVLEAQPKGDSFVSAAYRKRTAAGLLSALLWQQFQHAGRTASSE</sequence>
<dbReference type="Gene3D" id="3.30.43.10">
    <property type="entry name" value="Uridine Diphospho-n-acetylenolpyruvylglucosamine Reductase, domain 2"/>
    <property type="match status" value="1"/>
</dbReference>
<keyword evidence="3" id="KW-0560">Oxidoreductase</keyword>
<dbReference type="RefSeq" id="WP_210658331.1">
    <property type="nucleotide sequence ID" value="NZ_JAGKSP010000003.1"/>
</dbReference>
<protein>
    <submittedName>
        <fullName evidence="5">FAD binding domain-containing protein</fullName>
    </submittedName>
</protein>
<dbReference type="InterPro" id="IPR051312">
    <property type="entry name" value="Diverse_Substr_Oxidored"/>
</dbReference>
<dbReference type="PROSITE" id="PS51387">
    <property type="entry name" value="FAD_PCMH"/>
    <property type="match status" value="1"/>
</dbReference>
<dbReference type="Gene3D" id="3.30.390.50">
    <property type="entry name" value="CO dehydrogenase flavoprotein, C-terminal domain"/>
    <property type="match status" value="1"/>
</dbReference>
<evidence type="ECO:0000313" key="6">
    <source>
        <dbReference type="Proteomes" id="UP000673394"/>
    </source>
</evidence>
<evidence type="ECO:0000256" key="3">
    <source>
        <dbReference type="ARBA" id="ARBA00023002"/>
    </source>
</evidence>
<dbReference type="InterPro" id="IPR005107">
    <property type="entry name" value="CO_DH_flav_C"/>
</dbReference>
<dbReference type="Gene3D" id="3.30.465.10">
    <property type="match status" value="1"/>
</dbReference>
<evidence type="ECO:0000313" key="5">
    <source>
        <dbReference type="EMBL" id="MBP3963331.1"/>
    </source>
</evidence>
<dbReference type="SUPFAM" id="SSF56176">
    <property type="entry name" value="FAD-binding/transporter-associated domain-like"/>
    <property type="match status" value="1"/>
</dbReference>
<dbReference type="Pfam" id="PF03450">
    <property type="entry name" value="CO_deh_flav_C"/>
    <property type="match status" value="1"/>
</dbReference>
<dbReference type="InterPro" id="IPR016167">
    <property type="entry name" value="FAD-bd_PCMH_sub1"/>
</dbReference>
<evidence type="ECO:0000259" key="4">
    <source>
        <dbReference type="PROSITE" id="PS51387"/>
    </source>
</evidence>
<accession>A0ABS5CBG4</accession>
<dbReference type="SUPFAM" id="SSF55447">
    <property type="entry name" value="CO dehydrogenase flavoprotein C-terminal domain-like"/>
    <property type="match status" value="1"/>
</dbReference>
<dbReference type="EMBL" id="JAGKSP010000003">
    <property type="protein sequence ID" value="MBP3963331.1"/>
    <property type="molecule type" value="Genomic_DNA"/>
</dbReference>
<reference evidence="5 6" key="1">
    <citation type="submission" date="2021-04" db="EMBL/GenBank/DDBJ databases">
        <title>Paenibacillus sp. DLE-14 whole genome sequence.</title>
        <authorList>
            <person name="Ham Y.J."/>
        </authorList>
    </citation>
    <scope>NUCLEOTIDE SEQUENCE [LARGE SCALE GENOMIC DNA]</scope>
    <source>
        <strain evidence="5 6">DLE-14</strain>
    </source>
</reference>
<evidence type="ECO:0000256" key="1">
    <source>
        <dbReference type="ARBA" id="ARBA00022630"/>
    </source>
</evidence>
<keyword evidence="6" id="KW-1185">Reference proteome</keyword>
<dbReference type="PANTHER" id="PTHR42659">
    <property type="entry name" value="XANTHINE DEHYDROGENASE SUBUNIT C-RELATED"/>
    <property type="match status" value="1"/>
</dbReference>
<dbReference type="Pfam" id="PF00941">
    <property type="entry name" value="FAD_binding_5"/>
    <property type="match status" value="1"/>
</dbReference>
<dbReference type="SMART" id="SM01092">
    <property type="entry name" value="CO_deh_flav_C"/>
    <property type="match status" value="1"/>
</dbReference>
<dbReference type="InterPro" id="IPR036318">
    <property type="entry name" value="FAD-bd_PCMH-like_sf"/>
</dbReference>
<proteinExistence type="predicted"/>
<organism evidence="5 6">
    <name type="scientific">Paenibacillus lignilyticus</name>
    <dbReference type="NCBI Taxonomy" id="1172615"/>
    <lineage>
        <taxon>Bacteria</taxon>
        <taxon>Bacillati</taxon>
        <taxon>Bacillota</taxon>
        <taxon>Bacilli</taxon>
        <taxon>Bacillales</taxon>
        <taxon>Paenibacillaceae</taxon>
        <taxon>Paenibacillus</taxon>
    </lineage>
</organism>
<keyword evidence="2" id="KW-0274">FAD</keyword>
<dbReference type="InterPro" id="IPR002346">
    <property type="entry name" value="Mopterin_DH_FAD-bd"/>
</dbReference>
<feature type="domain" description="FAD-binding PCMH-type" evidence="4">
    <location>
        <begin position="8"/>
        <end position="182"/>
    </location>
</feature>
<evidence type="ECO:0000256" key="2">
    <source>
        <dbReference type="ARBA" id="ARBA00022827"/>
    </source>
</evidence>
<name>A0ABS5CBG4_9BACL</name>
<dbReference type="InterPro" id="IPR016169">
    <property type="entry name" value="FAD-bd_PCMH_sub2"/>
</dbReference>
<dbReference type="InterPro" id="IPR036683">
    <property type="entry name" value="CO_DH_flav_C_dom_sf"/>
</dbReference>
<dbReference type="InterPro" id="IPR016166">
    <property type="entry name" value="FAD-bd_PCMH"/>
</dbReference>
<dbReference type="Proteomes" id="UP000673394">
    <property type="component" value="Unassembled WGS sequence"/>
</dbReference>
<comment type="caution">
    <text evidence="5">The sequence shown here is derived from an EMBL/GenBank/DDBJ whole genome shotgun (WGS) entry which is preliminary data.</text>
</comment>